<dbReference type="RefSeq" id="WP_074704981.1">
    <property type="nucleotide sequence ID" value="NZ_FNOP01000003.1"/>
</dbReference>
<evidence type="ECO:0000313" key="3">
    <source>
        <dbReference type="EMBL" id="SDW63763.1"/>
    </source>
</evidence>
<dbReference type="InterPro" id="IPR036264">
    <property type="entry name" value="Bact_exopeptidase_dim_dom"/>
</dbReference>
<accession>A0A1H2V622</accession>
<proteinExistence type="predicted"/>
<dbReference type="SUPFAM" id="SSF53187">
    <property type="entry name" value="Zn-dependent exopeptidases"/>
    <property type="match status" value="1"/>
</dbReference>
<dbReference type="InterPro" id="IPR002933">
    <property type="entry name" value="Peptidase_M20"/>
</dbReference>
<dbReference type="GO" id="GO:0016787">
    <property type="term" value="F:hydrolase activity"/>
    <property type="evidence" value="ECO:0007669"/>
    <property type="project" value="UniProtKB-KW"/>
</dbReference>
<dbReference type="GO" id="GO:0046872">
    <property type="term" value="F:metal ion binding"/>
    <property type="evidence" value="ECO:0007669"/>
    <property type="project" value="UniProtKB-KW"/>
</dbReference>
<evidence type="ECO:0000256" key="1">
    <source>
        <dbReference type="PIRSR" id="PIRSR005962-1"/>
    </source>
</evidence>
<dbReference type="PANTHER" id="PTHR11014">
    <property type="entry name" value="PEPTIDASE M20 FAMILY MEMBER"/>
    <property type="match status" value="1"/>
</dbReference>
<dbReference type="Proteomes" id="UP000182379">
    <property type="component" value="Unassembled WGS sequence"/>
</dbReference>
<feature type="domain" description="Peptidase M20 dimerisation" evidence="2">
    <location>
        <begin position="188"/>
        <end position="265"/>
    </location>
</feature>
<keyword evidence="1" id="KW-0464">Manganese</keyword>
<feature type="binding site" evidence="1">
    <location>
        <position position="107"/>
    </location>
    <ligand>
        <name>Mn(2+)</name>
        <dbReference type="ChEBI" id="CHEBI:29035"/>
        <label>2</label>
    </ligand>
</feature>
<keyword evidence="3" id="KW-0378">Hydrolase</keyword>
<comment type="caution">
    <text evidence="3">The sequence shown here is derived from an EMBL/GenBank/DDBJ whole genome shotgun (WGS) entry which is preliminary data.</text>
</comment>
<reference evidence="3 4" key="1">
    <citation type="submission" date="2016-10" db="EMBL/GenBank/DDBJ databases">
        <authorList>
            <person name="Varghese N."/>
            <person name="Submissions S."/>
        </authorList>
    </citation>
    <scope>NUCLEOTIDE SEQUENCE [LARGE SCALE GENOMIC DNA]</scope>
    <source>
        <strain evidence="3 4">WCC6</strain>
    </source>
</reference>
<dbReference type="Pfam" id="PF01546">
    <property type="entry name" value="Peptidase_M20"/>
    <property type="match status" value="1"/>
</dbReference>
<dbReference type="EMBL" id="FNOP01000003">
    <property type="protein sequence ID" value="SDW63763.1"/>
    <property type="molecule type" value="Genomic_DNA"/>
</dbReference>
<protein>
    <submittedName>
        <fullName evidence="3">Amidohydrolase</fullName>
    </submittedName>
</protein>
<comment type="cofactor">
    <cofactor evidence="1">
        <name>Mn(2+)</name>
        <dbReference type="ChEBI" id="CHEBI:29035"/>
    </cofactor>
    <text evidence="1">The Mn(2+) ion enhances activity.</text>
</comment>
<dbReference type="Gene3D" id="3.40.630.10">
    <property type="entry name" value="Zn peptidases"/>
    <property type="match status" value="1"/>
</dbReference>
<dbReference type="PIRSF" id="PIRSF005962">
    <property type="entry name" value="Pept_M20D_amidohydro"/>
    <property type="match status" value="1"/>
</dbReference>
<feature type="binding site" evidence="1">
    <location>
        <position position="168"/>
    </location>
    <ligand>
        <name>Mn(2+)</name>
        <dbReference type="ChEBI" id="CHEBI:29035"/>
        <label>2</label>
    </ligand>
</feature>
<dbReference type="PANTHER" id="PTHR11014:SF63">
    <property type="entry name" value="METALLOPEPTIDASE, PUTATIVE (AFU_ORTHOLOGUE AFUA_6G09600)-RELATED"/>
    <property type="match status" value="1"/>
</dbReference>
<organism evidence="3 4">
    <name type="scientific">Acidaminococcus fermentans</name>
    <dbReference type="NCBI Taxonomy" id="905"/>
    <lineage>
        <taxon>Bacteria</taxon>
        <taxon>Bacillati</taxon>
        <taxon>Bacillota</taxon>
        <taxon>Negativicutes</taxon>
        <taxon>Acidaminococcales</taxon>
        <taxon>Acidaminococcaceae</taxon>
        <taxon>Acidaminococcus</taxon>
    </lineage>
</organism>
<keyword evidence="1" id="KW-0479">Metal-binding</keyword>
<feature type="binding site" evidence="1">
    <location>
        <position position="105"/>
    </location>
    <ligand>
        <name>Mn(2+)</name>
        <dbReference type="ChEBI" id="CHEBI:29035"/>
        <label>2</label>
    </ligand>
</feature>
<dbReference type="NCBIfam" id="TIGR01891">
    <property type="entry name" value="amidohydrolases"/>
    <property type="match status" value="1"/>
</dbReference>
<name>A0A1H2V622_ACIFE</name>
<dbReference type="AlphaFoldDB" id="A0A1H2V622"/>
<dbReference type="SUPFAM" id="SSF55031">
    <property type="entry name" value="Bacterial exopeptidase dimerisation domain"/>
    <property type="match status" value="1"/>
</dbReference>
<dbReference type="Pfam" id="PF07687">
    <property type="entry name" value="M20_dimer"/>
    <property type="match status" value="1"/>
</dbReference>
<feature type="binding site" evidence="1">
    <location>
        <position position="369"/>
    </location>
    <ligand>
        <name>Mn(2+)</name>
        <dbReference type="ChEBI" id="CHEBI:29035"/>
        <label>2</label>
    </ligand>
</feature>
<sequence>MNILALARAEFPETVRLRRHFHENPELSCREVNTIAFLEAYLKELEIPTVNVPDGGLLGIIDSGKPGKTLLMRADTDALPIAESPENLKEKKVCLSHVPGVSHACGHDGHMAMLLTAGRILAAHKEAFSGKVVLCFERGEEESGDIQNLLPYIVKESGLTIDGCYATHVRWDLPAGKVSITPGAVMGGGCSFVIRLKGTFGHGARPDLANNPMDCFAALYQQLNEFRQRKVDPFECLTFSLGFVHSGEKYNVIPEDLTFGGTARFFSYEKAGKPFADFLKKALAGNAEIYGCEAEIQHMPEALFEARNNPACARLGRKAVEDALGKDALQDPQPWMASESFALFLQEYPGVLAFTGIANPEKGCGANHHTPEFDMDERGLMTGAAMGVAYALTFLNTDFDPEFTPNPEPVERLARRNV</sequence>
<dbReference type="Gene3D" id="3.30.70.360">
    <property type="match status" value="1"/>
</dbReference>
<evidence type="ECO:0000313" key="4">
    <source>
        <dbReference type="Proteomes" id="UP000182379"/>
    </source>
</evidence>
<evidence type="ECO:0000259" key="2">
    <source>
        <dbReference type="Pfam" id="PF07687"/>
    </source>
</evidence>
<dbReference type="InterPro" id="IPR017439">
    <property type="entry name" value="Amidohydrolase"/>
</dbReference>
<feature type="binding site" evidence="1">
    <location>
        <position position="141"/>
    </location>
    <ligand>
        <name>Mn(2+)</name>
        <dbReference type="ChEBI" id="CHEBI:29035"/>
        <label>2</label>
    </ligand>
</feature>
<gene>
    <name evidence="3" type="ORF">SAMN05216495_103168</name>
</gene>
<dbReference type="InterPro" id="IPR011650">
    <property type="entry name" value="Peptidase_M20_dimer"/>
</dbReference>